<dbReference type="InterPro" id="IPR017970">
    <property type="entry name" value="Homeobox_CS"/>
</dbReference>
<organism evidence="1 2">
    <name type="scientific">Hucho hucho</name>
    <name type="common">huchen</name>
    <dbReference type="NCBI Taxonomy" id="62062"/>
    <lineage>
        <taxon>Eukaryota</taxon>
        <taxon>Metazoa</taxon>
        <taxon>Chordata</taxon>
        <taxon>Craniata</taxon>
        <taxon>Vertebrata</taxon>
        <taxon>Euteleostomi</taxon>
        <taxon>Actinopterygii</taxon>
        <taxon>Neopterygii</taxon>
        <taxon>Teleostei</taxon>
        <taxon>Protacanthopterygii</taxon>
        <taxon>Salmoniformes</taxon>
        <taxon>Salmonidae</taxon>
        <taxon>Salmoninae</taxon>
        <taxon>Hucho</taxon>
    </lineage>
</organism>
<dbReference type="AlphaFoldDB" id="A0A4W5L5F0"/>
<proteinExistence type="predicted"/>
<reference evidence="1" key="2">
    <citation type="submission" date="2025-08" db="UniProtKB">
        <authorList>
            <consortium name="Ensembl"/>
        </authorList>
    </citation>
    <scope>IDENTIFICATION</scope>
</reference>
<keyword evidence="2" id="KW-1185">Reference proteome</keyword>
<dbReference type="GO" id="GO:0000981">
    <property type="term" value="F:DNA-binding transcription factor activity, RNA polymerase II-specific"/>
    <property type="evidence" value="ECO:0007669"/>
    <property type="project" value="InterPro"/>
</dbReference>
<dbReference type="STRING" id="62062.ENSHHUP00000019275"/>
<evidence type="ECO:0000313" key="2">
    <source>
        <dbReference type="Proteomes" id="UP000314982"/>
    </source>
</evidence>
<name>A0A4W5L5F0_9TELE</name>
<dbReference type="PROSITE" id="PS00027">
    <property type="entry name" value="HOMEOBOX_1"/>
    <property type="match status" value="1"/>
</dbReference>
<reference evidence="1" key="3">
    <citation type="submission" date="2025-09" db="UniProtKB">
        <authorList>
            <consortium name="Ensembl"/>
        </authorList>
    </citation>
    <scope>IDENTIFICATION</scope>
</reference>
<sequence>MLNPHPPSTRKQLLTHPHLSHLSRTWSIISGLSLPEMSILTSSSLSRYAITVWYFDADERARAKEKYLTGSGEKGVKVELNKPSDPS</sequence>
<accession>A0A4W5L5F0</accession>
<dbReference type="Proteomes" id="UP000314982">
    <property type="component" value="Unassembled WGS sequence"/>
</dbReference>
<reference evidence="2" key="1">
    <citation type="submission" date="2018-06" db="EMBL/GenBank/DDBJ databases">
        <title>Genome assembly of Danube salmon.</title>
        <authorList>
            <person name="Macqueen D.J."/>
            <person name="Gundappa M.K."/>
        </authorList>
    </citation>
    <scope>NUCLEOTIDE SEQUENCE [LARGE SCALE GENOMIC DNA]</scope>
</reference>
<protein>
    <submittedName>
        <fullName evidence="1">Uncharacterized protein</fullName>
    </submittedName>
</protein>
<dbReference type="Gene3D" id="2.60.120.620">
    <property type="entry name" value="q2cbj1_9rhob like domain"/>
    <property type="match status" value="1"/>
</dbReference>
<evidence type="ECO:0000313" key="1">
    <source>
        <dbReference type="Ensembl" id="ENSHHUP00000019275.1"/>
    </source>
</evidence>
<dbReference type="Ensembl" id="ENSHHUT00000019984.1">
    <property type="protein sequence ID" value="ENSHHUP00000019275.1"/>
    <property type="gene ID" value="ENSHHUG00000012046.1"/>
</dbReference>